<gene>
    <name evidence="2" type="ORF">SAMN05444342_0112</name>
</gene>
<accession>A0A1M6NN21</accession>
<reference evidence="3" key="1">
    <citation type="submission" date="2016-11" db="EMBL/GenBank/DDBJ databases">
        <authorList>
            <person name="Varghese N."/>
            <person name="Submissions S."/>
        </authorList>
    </citation>
    <scope>NUCLEOTIDE SEQUENCE [LARGE SCALE GENOMIC DNA]</scope>
    <source>
        <strain evidence="3">DX253</strain>
    </source>
</reference>
<dbReference type="AlphaFoldDB" id="A0A1M6NN21"/>
<sequence length="119" mass="13577">MATKQSRKVLFPGSWWVPILSIPISFLLWLSVTLLNTAFAQHVGLQVSGYLSETASVLTVVNYALSLFAPFALYYDRTYVSEKSKWTPTLLYLFIFVPLLNVLIATFYLARRHRFVGNP</sequence>
<name>A0A1M6NN21_HALPU</name>
<dbReference type="OrthoDB" id="306353at2157"/>
<feature type="transmembrane region" description="Helical" evidence="1">
    <location>
        <begin position="15"/>
        <end position="35"/>
    </location>
</feature>
<keyword evidence="1" id="KW-1133">Transmembrane helix</keyword>
<dbReference type="RefSeq" id="WP_018128716.1">
    <property type="nucleotide sequence ID" value="NZ_AEMG01000012.1"/>
</dbReference>
<organism evidence="2 3">
    <name type="scientific">Haladaptatus paucihalophilus DX253</name>
    <dbReference type="NCBI Taxonomy" id="797209"/>
    <lineage>
        <taxon>Archaea</taxon>
        <taxon>Methanobacteriati</taxon>
        <taxon>Methanobacteriota</taxon>
        <taxon>Stenosarchaea group</taxon>
        <taxon>Halobacteria</taxon>
        <taxon>Halobacteriales</taxon>
        <taxon>Haladaptataceae</taxon>
        <taxon>Haladaptatus</taxon>
    </lineage>
</organism>
<keyword evidence="1" id="KW-0472">Membrane</keyword>
<feature type="transmembrane region" description="Helical" evidence="1">
    <location>
        <begin position="90"/>
        <end position="110"/>
    </location>
</feature>
<keyword evidence="1" id="KW-0812">Transmembrane</keyword>
<evidence type="ECO:0000313" key="2">
    <source>
        <dbReference type="EMBL" id="SHJ96962.1"/>
    </source>
</evidence>
<dbReference type="EMBL" id="FRAN01000001">
    <property type="protein sequence ID" value="SHJ96962.1"/>
    <property type="molecule type" value="Genomic_DNA"/>
</dbReference>
<feature type="transmembrane region" description="Helical" evidence="1">
    <location>
        <begin position="55"/>
        <end position="75"/>
    </location>
</feature>
<proteinExistence type="predicted"/>
<keyword evidence="3" id="KW-1185">Reference proteome</keyword>
<evidence type="ECO:0000256" key="1">
    <source>
        <dbReference type="SAM" id="Phobius"/>
    </source>
</evidence>
<evidence type="ECO:0000313" key="3">
    <source>
        <dbReference type="Proteomes" id="UP000184203"/>
    </source>
</evidence>
<dbReference type="Proteomes" id="UP000184203">
    <property type="component" value="Unassembled WGS sequence"/>
</dbReference>
<evidence type="ECO:0008006" key="4">
    <source>
        <dbReference type="Google" id="ProtNLM"/>
    </source>
</evidence>
<protein>
    <recommendedName>
        <fullName evidence="4">DUF2834 domain-containing protein</fullName>
    </recommendedName>
</protein>